<accession>A0A0D2NF78</accession>
<dbReference type="InterPro" id="IPR036188">
    <property type="entry name" value="FAD/NAD-bd_sf"/>
</dbReference>
<feature type="domain" description="FAD-binding" evidence="5">
    <location>
        <begin position="289"/>
        <end position="377"/>
    </location>
</feature>
<evidence type="ECO:0000313" key="6">
    <source>
        <dbReference type="EMBL" id="KJA15321.1"/>
    </source>
</evidence>
<dbReference type="GO" id="GO:0016491">
    <property type="term" value="F:oxidoreductase activity"/>
    <property type="evidence" value="ECO:0007669"/>
    <property type="project" value="UniProtKB-KW"/>
</dbReference>
<keyword evidence="7" id="KW-1185">Reference proteome</keyword>
<evidence type="ECO:0000256" key="2">
    <source>
        <dbReference type="ARBA" id="ARBA00022827"/>
    </source>
</evidence>
<evidence type="ECO:0000313" key="7">
    <source>
        <dbReference type="Proteomes" id="UP000054270"/>
    </source>
</evidence>
<dbReference type="PRINTS" id="PR00420">
    <property type="entry name" value="RNGMNOXGNASE"/>
</dbReference>
<dbReference type="OMA" id="HATRMSK"/>
<dbReference type="EMBL" id="KN817648">
    <property type="protein sequence ID" value="KJA15321.1"/>
    <property type="molecule type" value="Genomic_DNA"/>
</dbReference>
<reference evidence="7" key="1">
    <citation type="submission" date="2014-04" db="EMBL/GenBank/DDBJ databases">
        <title>Evolutionary Origins and Diversification of the Mycorrhizal Mutualists.</title>
        <authorList>
            <consortium name="DOE Joint Genome Institute"/>
            <consortium name="Mycorrhizal Genomics Consortium"/>
            <person name="Kohler A."/>
            <person name="Kuo A."/>
            <person name="Nagy L.G."/>
            <person name="Floudas D."/>
            <person name="Copeland A."/>
            <person name="Barry K.W."/>
            <person name="Cichocki N."/>
            <person name="Veneault-Fourrey C."/>
            <person name="LaButti K."/>
            <person name="Lindquist E.A."/>
            <person name="Lipzen A."/>
            <person name="Lundell T."/>
            <person name="Morin E."/>
            <person name="Murat C."/>
            <person name="Riley R."/>
            <person name="Ohm R."/>
            <person name="Sun H."/>
            <person name="Tunlid A."/>
            <person name="Henrissat B."/>
            <person name="Grigoriev I.V."/>
            <person name="Hibbett D.S."/>
            <person name="Martin F."/>
        </authorList>
    </citation>
    <scope>NUCLEOTIDE SEQUENCE [LARGE SCALE GENOMIC DNA]</scope>
    <source>
        <strain evidence="7">FD-334 SS-4</strain>
    </source>
</reference>
<dbReference type="PANTHER" id="PTHR46720">
    <property type="entry name" value="HYDROXYLASE, PUTATIVE (AFU_ORTHOLOGUE AFUA_3G01460)-RELATED"/>
    <property type="match status" value="1"/>
</dbReference>
<dbReference type="GO" id="GO:0071949">
    <property type="term" value="F:FAD binding"/>
    <property type="evidence" value="ECO:0007669"/>
    <property type="project" value="InterPro"/>
</dbReference>
<evidence type="ECO:0000256" key="3">
    <source>
        <dbReference type="ARBA" id="ARBA00023002"/>
    </source>
</evidence>
<evidence type="ECO:0000256" key="4">
    <source>
        <dbReference type="SAM" id="Phobius"/>
    </source>
</evidence>
<dbReference type="InterPro" id="IPR002938">
    <property type="entry name" value="FAD-bd"/>
</dbReference>
<gene>
    <name evidence="6" type="ORF">HYPSUDRAFT_80542</name>
</gene>
<evidence type="ECO:0000259" key="5">
    <source>
        <dbReference type="Pfam" id="PF01494"/>
    </source>
</evidence>
<name>A0A0D2NF78_HYPSF</name>
<dbReference type="InterPro" id="IPR051104">
    <property type="entry name" value="FAD_monoxygenase"/>
</dbReference>
<dbReference type="Pfam" id="PF01494">
    <property type="entry name" value="FAD_binding_3"/>
    <property type="match status" value="1"/>
</dbReference>
<dbReference type="Proteomes" id="UP000054270">
    <property type="component" value="Unassembled WGS sequence"/>
</dbReference>
<sequence length="438" mass="48684">MNDAPSEQPRPNDEIRVAIIGAGIGGLTLSAALSALSNEDKLDIHIYESTSVISEVGAGITLWPRVWEMIKAIDLEDSLLQFVSRPPDKSARLVFQMRKADQKEGVFVHDIIMEGGSNTFHRADLQQTLLSRISGSLHLKHRLSSYEELDNEVIIHFDDGTTAKCDILIGMDGIKSALRKSFLQQNIPMSRSIDPVWSGTMAYRGLVGRDVLDKEFPGHRTITTPMMYMGKNKHVVAYAISRSLINVAAFISDISKEGTPCGEIALGPIVKEELLAAFTGWEPEVQVLLHSLKEPMKWPINQVVPLERYSSGRVLLAGDAAHGMPPHQGAGASQAIEDAYILANLLCHRSITRESIPKIAEIYDDIRRPEGNRVLQASIEFGRLLDLVFPDLEGYKEGDDNVPVDILEALGRKASKDWEWIWKDSVEGDRRRALQMMV</sequence>
<dbReference type="AlphaFoldDB" id="A0A0D2NF78"/>
<evidence type="ECO:0000256" key="1">
    <source>
        <dbReference type="ARBA" id="ARBA00022630"/>
    </source>
</evidence>
<keyword evidence="1" id="KW-0285">Flavoprotein</keyword>
<keyword evidence="3" id="KW-0560">Oxidoreductase</keyword>
<protein>
    <recommendedName>
        <fullName evidence="5">FAD-binding domain-containing protein</fullName>
    </recommendedName>
</protein>
<organism evidence="6 7">
    <name type="scientific">Hypholoma sublateritium (strain FD-334 SS-4)</name>
    <dbReference type="NCBI Taxonomy" id="945553"/>
    <lineage>
        <taxon>Eukaryota</taxon>
        <taxon>Fungi</taxon>
        <taxon>Dikarya</taxon>
        <taxon>Basidiomycota</taxon>
        <taxon>Agaricomycotina</taxon>
        <taxon>Agaricomycetes</taxon>
        <taxon>Agaricomycetidae</taxon>
        <taxon>Agaricales</taxon>
        <taxon>Agaricineae</taxon>
        <taxon>Strophariaceae</taxon>
        <taxon>Hypholoma</taxon>
    </lineage>
</organism>
<keyword evidence="2" id="KW-0274">FAD</keyword>
<keyword evidence="4" id="KW-1133">Transmembrane helix</keyword>
<proteinExistence type="predicted"/>
<keyword evidence="4" id="KW-0812">Transmembrane</keyword>
<feature type="transmembrane region" description="Helical" evidence="4">
    <location>
        <begin position="15"/>
        <end position="36"/>
    </location>
</feature>
<keyword evidence="4" id="KW-0472">Membrane</keyword>
<dbReference type="SUPFAM" id="SSF51905">
    <property type="entry name" value="FAD/NAD(P)-binding domain"/>
    <property type="match status" value="1"/>
</dbReference>
<dbReference type="STRING" id="945553.A0A0D2NF78"/>
<dbReference type="OrthoDB" id="417877at2759"/>
<dbReference type="Gene3D" id="3.50.50.60">
    <property type="entry name" value="FAD/NAD(P)-binding domain"/>
    <property type="match status" value="1"/>
</dbReference>
<dbReference type="PANTHER" id="PTHR46720:SF3">
    <property type="entry name" value="FAD-BINDING DOMAIN-CONTAINING PROTEIN-RELATED"/>
    <property type="match status" value="1"/>
</dbReference>
<dbReference type="SUPFAM" id="SSF54373">
    <property type="entry name" value="FAD-linked reductases, C-terminal domain"/>
    <property type="match status" value="1"/>
</dbReference>
<dbReference type="GO" id="GO:0044550">
    <property type="term" value="P:secondary metabolite biosynthetic process"/>
    <property type="evidence" value="ECO:0007669"/>
    <property type="project" value="TreeGrafter"/>
</dbReference>